<protein>
    <recommendedName>
        <fullName evidence="3">Actin-like protein ARP6</fullName>
    </recommendedName>
    <alternativeName>
        <fullName evidence="7">Actin-like protein arp6</fullName>
    </alternativeName>
</protein>
<proteinExistence type="inferred from homology"/>
<gene>
    <name evidence="8" type="ORF">M407DRAFT_215828</name>
</gene>
<evidence type="ECO:0000256" key="4">
    <source>
        <dbReference type="ARBA" id="ARBA00022490"/>
    </source>
</evidence>
<comment type="similarity">
    <text evidence="2">Belongs to the actin family. ARP6 subfamily.</text>
</comment>
<dbReference type="GO" id="GO:0005737">
    <property type="term" value="C:cytoplasm"/>
    <property type="evidence" value="ECO:0007669"/>
    <property type="project" value="UniProtKB-SubCell"/>
</dbReference>
<dbReference type="InterPro" id="IPR004000">
    <property type="entry name" value="Actin"/>
</dbReference>
<accession>A0A0C3QDK2</accession>
<evidence type="ECO:0000256" key="2">
    <source>
        <dbReference type="ARBA" id="ARBA00005665"/>
    </source>
</evidence>
<comment type="subunit">
    <text evidence="6">Component of the SWR1 chromatin remodeling complex.</text>
</comment>
<evidence type="ECO:0000256" key="6">
    <source>
        <dbReference type="ARBA" id="ARBA00063309"/>
    </source>
</evidence>
<comment type="function">
    <text evidence="5">Component of the SWR1 complex which mediates the ATP-dependent exchange of histone H2A for the H2A variant HZT1 leading to transcriptional regulation of selected genes by chromatin remodeling. Involved in chromosome stability.</text>
</comment>
<evidence type="ECO:0000256" key="3">
    <source>
        <dbReference type="ARBA" id="ARBA00018633"/>
    </source>
</evidence>
<dbReference type="OrthoDB" id="6220758at2759"/>
<organism evidence="8 9">
    <name type="scientific">Tulasnella calospora MUT 4182</name>
    <dbReference type="NCBI Taxonomy" id="1051891"/>
    <lineage>
        <taxon>Eukaryota</taxon>
        <taxon>Fungi</taxon>
        <taxon>Dikarya</taxon>
        <taxon>Basidiomycota</taxon>
        <taxon>Agaricomycotina</taxon>
        <taxon>Agaricomycetes</taxon>
        <taxon>Cantharellales</taxon>
        <taxon>Tulasnellaceae</taxon>
        <taxon>Tulasnella</taxon>
    </lineage>
</organism>
<evidence type="ECO:0000313" key="9">
    <source>
        <dbReference type="Proteomes" id="UP000054248"/>
    </source>
</evidence>
<dbReference type="EMBL" id="KN823099">
    <property type="protein sequence ID" value="KIO22859.1"/>
    <property type="molecule type" value="Genomic_DNA"/>
</dbReference>
<evidence type="ECO:0000256" key="1">
    <source>
        <dbReference type="ARBA" id="ARBA00004496"/>
    </source>
</evidence>
<keyword evidence="9" id="KW-1185">Reference proteome</keyword>
<dbReference type="InterPro" id="IPR043129">
    <property type="entry name" value="ATPase_NBD"/>
</dbReference>
<evidence type="ECO:0000313" key="8">
    <source>
        <dbReference type="EMBL" id="KIO22859.1"/>
    </source>
</evidence>
<evidence type="ECO:0000256" key="5">
    <source>
        <dbReference type="ARBA" id="ARBA00025222"/>
    </source>
</evidence>
<dbReference type="Gene3D" id="2.30.36.70">
    <property type="entry name" value="Actin, Chain A, domain 2"/>
    <property type="match status" value="1"/>
</dbReference>
<dbReference type="PANTHER" id="PTHR11937">
    <property type="entry name" value="ACTIN"/>
    <property type="match status" value="1"/>
</dbReference>
<name>A0A0C3QDK2_9AGAM</name>
<dbReference type="Gene3D" id="3.30.420.40">
    <property type="match status" value="2"/>
</dbReference>
<dbReference type="SMART" id="SM00268">
    <property type="entry name" value="ACTIN"/>
    <property type="match status" value="1"/>
</dbReference>
<sequence>MNGPTVLILDNGAHSIKAGFSKSSTDEARIIPNAIVRSKGDRRMYIGPEVDLCWDHFALHYRLPFEKGFLCDWDTEKAIWDRAFQDNVLAVNPRDLSLLVTEPYFNLSKIQNTYDQIVFEEYEFQTYYRAPGAALVPFGNLFSQEYGGRNPECMIIVDTGFSFTHVVPIISGSIVWSAVRRIDVGGKLMTNHLKEIISYRHYNLMDQTYIVNRVKETCCYVSQRFASDLEECRLHPRRNSIVQEYVLPDFSANRLGYVRPPAHLRNASLTEEESSLPVLFVENERFSVPEILFNPSDIGLDQDGIPQTVAYCISLLPADVQGLFWANIGLIGGNAKYPGIEERLATELRPLAPADCRVSVYKASEPITSVYEAAWRLSQTPGYGDLVVSREEYFESGSNACRKKFGGPVAESNVPEIPSTAVSSRRFWGRVMTKTKENVLHSAAP</sequence>
<comment type="subcellular location">
    <subcellularLocation>
        <location evidence="1">Cytoplasm</location>
    </subcellularLocation>
</comment>
<dbReference type="Pfam" id="PF00022">
    <property type="entry name" value="Actin"/>
    <property type="match status" value="1"/>
</dbReference>
<reference evidence="8 9" key="1">
    <citation type="submission" date="2014-04" db="EMBL/GenBank/DDBJ databases">
        <authorList>
            <consortium name="DOE Joint Genome Institute"/>
            <person name="Kuo A."/>
            <person name="Girlanda M."/>
            <person name="Perotto S."/>
            <person name="Kohler A."/>
            <person name="Nagy L.G."/>
            <person name="Floudas D."/>
            <person name="Copeland A."/>
            <person name="Barry K.W."/>
            <person name="Cichocki N."/>
            <person name="Veneault-Fourrey C."/>
            <person name="LaButti K."/>
            <person name="Lindquist E.A."/>
            <person name="Lipzen A."/>
            <person name="Lundell T."/>
            <person name="Morin E."/>
            <person name="Murat C."/>
            <person name="Sun H."/>
            <person name="Tunlid A."/>
            <person name="Henrissat B."/>
            <person name="Grigoriev I.V."/>
            <person name="Hibbett D.S."/>
            <person name="Martin F."/>
            <person name="Nordberg H.P."/>
            <person name="Cantor M.N."/>
            <person name="Hua S.X."/>
        </authorList>
    </citation>
    <scope>NUCLEOTIDE SEQUENCE [LARGE SCALE GENOMIC DNA]</scope>
    <source>
        <strain evidence="8 9">MUT 4182</strain>
    </source>
</reference>
<dbReference type="Proteomes" id="UP000054248">
    <property type="component" value="Unassembled WGS sequence"/>
</dbReference>
<dbReference type="Gene3D" id="3.90.640.10">
    <property type="entry name" value="Actin, Chain A, domain 4"/>
    <property type="match status" value="1"/>
</dbReference>
<reference evidence="9" key="2">
    <citation type="submission" date="2015-01" db="EMBL/GenBank/DDBJ databases">
        <title>Evolutionary Origins and Diversification of the Mycorrhizal Mutualists.</title>
        <authorList>
            <consortium name="DOE Joint Genome Institute"/>
            <consortium name="Mycorrhizal Genomics Consortium"/>
            <person name="Kohler A."/>
            <person name="Kuo A."/>
            <person name="Nagy L.G."/>
            <person name="Floudas D."/>
            <person name="Copeland A."/>
            <person name="Barry K.W."/>
            <person name="Cichocki N."/>
            <person name="Veneault-Fourrey C."/>
            <person name="LaButti K."/>
            <person name="Lindquist E.A."/>
            <person name="Lipzen A."/>
            <person name="Lundell T."/>
            <person name="Morin E."/>
            <person name="Murat C."/>
            <person name="Riley R."/>
            <person name="Ohm R."/>
            <person name="Sun H."/>
            <person name="Tunlid A."/>
            <person name="Henrissat B."/>
            <person name="Grigoriev I.V."/>
            <person name="Hibbett D.S."/>
            <person name="Martin F."/>
        </authorList>
    </citation>
    <scope>NUCLEOTIDE SEQUENCE [LARGE SCALE GENOMIC DNA]</scope>
    <source>
        <strain evidence="9">MUT 4182</strain>
    </source>
</reference>
<dbReference type="GO" id="GO:0005634">
    <property type="term" value="C:nucleus"/>
    <property type="evidence" value="ECO:0007669"/>
    <property type="project" value="UniProtKB-ARBA"/>
</dbReference>
<dbReference type="HOGENOM" id="CLU_027965_1_1_1"/>
<dbReference type="STRING" id="1051891.A0A0C3QDK2"/>
<dbReference type="SUPFAM" id="SSF53067">
    <property type="entry name" value="Actin-like ATPase domain"/>
    <property type="match status" value="2"/>
</dbReference>
<dbReference type="FunFam" id="3.90.640.10:FF:000014">
    <property type="entry name" value="Putative actin-related protein 6"/>
    <property type="match status" value="1"/>
</dbReference>
<keyword evidence="4" id="KW-0963">Cytoplasm</keyword>
<evidence type="ECO:0000256" key="7">
    <source>
        <dbReference type="ARBA" id="ARBA00073820"/>
    </source>
</evidence>
<dbReference type="AlphaFoldDB" id="A0A0C3QDK2"/>
<dbReference type="CDD" id="cd10210">
    <property type="entry name" value="ASKHA_NBD_Arp6"/>
    <property type="match status" value="1"/>
</dbReference>